<evidence type="ECO:0000313" key="2">
    <source>
        <dbReference type="EMBL" id="VHO02753.1"/>
    </source>
</evidence>
<sequence length="310" mass="35213">MKLLFLLLLILSCSAWAQLPRVAAGSIERLELFPSNFVPARHIDIWLPDGYDPTQRYAVLYMHDGQMLFDGSNSWNQQEWRLDEVAQQLINKGAVKPFIVVAVFNAGSARHSEYFPQQAFSALSAETQRQLYQARRSVEQALFSQPVYSDNYLRFLVQELKPYIDKHYAVHTDADNTFIMGSSMGGLISWYALSEYPQVFGGAACLSTHWPGVFQQDDNPVPAAFFDYLRQKLPEPGRHKLYFDFGTATLDAWYPPLQAQADAIMASKGYDSSNWQTLRFDGAEHSENAWAERLHLPLTFLLGQSTDAKP</sequence>
<proteinExistence type="predicted"/>
<organism evidence="2">
    <name type="scientific">Rheinheimera sp. BAL341</name>
    <dbReference type="NCBI Taxonomy" id="1708203"/>
    <lineage>
        <taxon>Bacteria</taxon>
        <taxon>Pseudomonadati</taxon>
        <taxon>Pseudomonadota</taxon>
        <taxon>Gammaproteobacteria</taxon>
        <taxon>Chromatiales</taxon>
        <taxon>Chromatiaceae</taxon>
        <taxon>Rheinheimera</taxon>
    </lineage>
</organism>
<dbReference type="InterPro" id="IPR029058">
    <property type="entry name" value="AB_hydrolase_fold"/>
</dbReference>
<dbReference type="InterPro" id="IPR050583">
    <property type="entry name" value="Mycobacterial_A85_antigen"/>
</dbReference>
<feature type="signal peptide" evidence="1">
    <location>
        <begin position="1"/>
        <end position="17"/>
    </location>
</feature>
<name>A0A486XJV9_9GAMM</name>
<keyword evidence="1" id="KW-0732">Signal</keyword>
<dbReference type="PANTHER" id="PTHR48098">
    <property type="entry name" value="ENTEROCHELIN ESTERASE-RELATED"/>
    <property type="match status" value="1"/>
</dbReference>
<dbReference type="PANTHER" id="PTHR48098:SF6">
    <property type="entry name" value="FERRI-BACILLIBACTIN ESTERASE BESA"/>
    <property type="match status" value="1"/>
</dbReference>
<evidence type="ECO:0000256" key="1">
    <source>
        <dbReference type="SAM" id="SignalP"/>
    </source>
</evidence>
<dbReference type="Gene3D" id="3.40.50.1820">
    <property type="entry name" value="alpha/beta hydrolase"/>
    <property type="match status" value="1"/>
</dbReference>
<feature type="chain" id="PRO_5019720798" evidence="1">
    <location>
        <begin position="18"/>
        <end position="310"/>
    </location>
</feature>
<dbReference type="AlphaFoldDB" id="A0A486XJV9"/>
<dbReference type="EMBL" id="CAAJGR010000077">
    <property type="protein sequence ID" value="VHO02753.1"/>
    <property type="molecule type" value="Genomic_DNA"/>
</dbReference>
<reference evidence="2" key="1">
    <citation type="submission" date="2019-04" db="EMBL/GenBank/DDBJ databases">
        <authorList>
            <person name="Brambilla D."/>
        </authorList>
    </citation>
    <scope>NUCLEOTIDE SEQUENCE</scope>
    <source>
        <strain evidence="2">BAL1</strain>
    </source>
</reference>
<accession>A0A486XJV9</accession>
<gene>
    <name evidence="2" type="ORF">BAL341_994</name>
</gene>
<protein>
    <submittedName>
        <fullName evidence="2">Putative esterase</fullName>
    </submittedName>
</protein>
<dbReference type="SUPFAM" id="SSF53474">
    <property type="entry name" value="alpha/beta-Hydrolases"/>
    <property type="match status" value="1"/>
</dbReference>
<dbReference type="Pfam" id="PF00756">
    <property type="entry name" value="Esterase"/>
    <property type="match status" value="1"/>
</dbReference>
<dbReference type="InterPro" id="IPR000801">
    <property type="entry name" value="Esterase-like"/>
</dbReference>